<feature type="compositionally biased region" description="Polar residues" evidence="1">
    <location>
        <begin position="15"/>
        <end position="32"/>
    </location>
</feature>
<keyword evidence="3" id="KW-1185">Reference proteome</keyword>
<dbReference type="EMBL" id="JANVFT010000008">
    <property type="protein sequence ID" value="KAJ4499898.1"/>
    <property type="molecule type" value="Genomic_DNA"/>
</dbReference>
<feature type="region of interest" description="Disordered" evidence="1">
    <location>
        <begin position="1"/>
        <end position="72"/>
    </location>
</feature>
<feature type="compositionally biased region" description="Polar residues" evidence="1">
    <location>
        <begin position="49"/>
        <end position="63"/>
    </location>
</feature>
<proteinExistence type="predicted"/>
<feature type="compositionally biased region" description="Pro residues" evidence="1">
    <location>
        <begin position="143"/>
        <end position="153"/>
    </location>
</feature>
<evidence type="ECO:0000313" key="2">
    <source>
        <dbReference type="EMBL" id="KAJ4499898.1"/>
    </source>
</evidence>
<reference evidence="2" key="1">
    <citation type="submission" date="2022-08" db="EMBL/GenBank/DDBJ databases">
        <title>A Global Phylogenomic Analysis of the Shiitake Genus Lentinula.</title>
        <authorList>
            <consortium name="DOE Joint Genome Institute"/>
            <person name="Sierra-Patev S."/>
            <person name="Min B."/>
            <person name="Naranjo-Ortiz M."/>
            <person name="Looney B."/>
            <person name="Konkel Z."/>
            <person name="Slot J.C."/>
            <person name="Sakamoto Y."/>
            <person name="Steenwyk J.L."/>
            <person name="Rokas A."/>
            <person name="Carro J."/>
            <person name="Camarero S."/>
            <person name="Ferreira P."/>
            <person name="Molpeceres G."/>
            <person name="Ruiz-Duenas F.J."/>
            <person name="Serrano A."/>
            <person name="Henrissat B."/>
            <person name="Drula E."/>
            <person name="Hughes K.W."/>
            <person name="Mata J.L."/>
            <person name="Ishikawa N.K."/>
            <person name="Vargas-Isla R."/>
            <person name="Ushijima S."/>
            <person name="Smith C.A."/>
            <person name="Ahrendt S."/>
            <person name="Andreopoulos W."/>
            <person name="He G."/>
            <person name="Labutti K."/>
            <person name="Lipzen A."/>
            <person name="Ng V."/>
            <person name="Riley R."/>
            <person name="Sandor L."/>
            <person name="Barry K."/>
            <person name="Martinez A.T."/>
            <person name="Xiao Y."/>
            <person name="Gibbons J.G."/>
            <person name="Terashima K."/>
            <person name="Grigoriev I.V."/>
            <person name="Hibbett D.S."/>
        </authorList>
    </citation>
    <scope>NUCLEOTIDE SEQUENCE</scope>
    <source>
        <strain evidence="2">RHP3577 ss4</strain>
    </source>
</reference>
<protein>
    <submittedName>
        <fullName evidence="2">Uncharacterized protein</fullName>
    </submittedName>
</protein>
<feature type="region of interest" description="Disordered" evidence="1">
    <location>
        <begin position="126"/>
        <end position="153"/>
    </location>
</feature>
<dbReference type="Proteomes" id="UP001150217">
    <property type="component" value="Unassembled WGS sequence"/>
</dbReference>
<accession>A0ABQ8VU40</accession>
<name>A0ABQ8VU40_9AGAR</name>
<sequence length="153" mass="15847">MLPQPHPQSQQTSPEGSQMGSSVSTVGYSGASTGLPHQRDPRQQQQHQSPRTASSLVVPTIISQRDVKGTGRETIDEYTDSGAIAVIGSTRADSIPSPPPLNLSAGISSPPRPISYSLPLTPLATSSIPTSSLATPVLDPSLSIPPIPPNSPP</sequence>
<evidence type="ECO:0000313" key="3">
    <source>
        <dbReference type="Proteomes" id="UP001150217"/>
    </source>
</evidence>
<comment type="caution">
    <text evidence="2">The sequence shown here is derived from an EMBL/GenBank/DDBJ whole genome shotgun (WGS) entry which is preliminary data.</text>
</comment>
<evidence type="ECO:0000256" key="1">
    <source>
        <dbReference type="SAM" id="MobiDB-lite"/>
    </source>
</evidence>
<organism evidence="2 3">
    <name type="scientific">Lentinula lateritia</name>
    <dbReference type="NCBI Taxonomy" id="40482"/>
    <lineage>
        <taxon>Eukaryota</taxon>
        <taxon>Fungi</taxon>
        <taxon>Dikarya</taxon>
        <taxon>Basidiomycota</taxon>
        <taxon>Agaricomycotina</taxon>
        <taxon>Agaricomycetes</taxon>
        <taxon>Agaricomycetidae</taxon>
        <taxon>Agaricales</taxon>
        <taxon>Marasmiineae</taxon>
        <taxon>Omphalotaceae</taxon>
        <taxon>Lentinula</taxon>
    </lineage>
</organism>
<gene>
    <name evidence="2" type="ORF">C8R41DRAFT_914779</name>
</gene>